<dbReference type="InterPro" id="IPR004827">
    <property type="entry name" value="bZIP"/>
</dbReference>
<evidence type="ECO:0000259" key="2">
    <source>
        <dbReference type="PROSITE" id="PS00036"/>
    </source>
</evidence>
<gene>
    <name evidence="3" type="ORF">G7Y89_g2447</name>
</gene>
<evidence type="ECO:0000256" key="1">
    <source>
        <dbReference type="SAM" id="MobiDB-lite"/>
    </source>
</evidence>
<feature type="region of interest" description="Disordered" evidence="1">
    <location>
        <begin position="1"/>
        <end position="38"/>
    </location>
</feature>
<dbReference type="SUPFAM" id="SSF57959">
    <property type="entry name" value="Leucine zipper domain"/>
    <property type="match status" value="1"/>
</dbReference>
<dbReference type="AlphaFoldDB" id="A0A8H4RWA2"/>
<dbReference type="CDD" id="cd14688">
    <property type="entry name" value="bZIP_YAP"/>
    <property type="match status" value="1"/>
</dbReference>
<evidence type="ECO:0000313" key="4">
    <source>
        <dbReference type="Proteomes" id="UP000566819"/>
    </source>
</evidence>
<organism evidence="3 4">
    <name type="scientific">Cudoniella acicularis</name>
    <dbReference type="NCBI Taxonomy" id="354080"/>
    <lineage>
        <taxon>Eukaryota</taxon>
        <taxon>Fungi</taxon>
        <taxon>Dikarya</taxon>
        <taxon>Ascomycota</taxon>
        <taxon>Pezizomycotina</taxon>
        <taxon>Leotiomycetes</taxon>
        <taxon>Helotiales</taxon>
        <taxon>Tricladiaceae</taxon>
        <taxon>Cudoniella</taxon>
    </lineage>
</organism>
<dbReference type="Proteomes" id="UP000566819">
    <property type="component" value="Unassembled WGS sequence"/>
</dbReference>
<evidence type="ECO:0000313" key="3">
    <source>
        <dbReference type="EMBL" id="KAF4635647.1"/>
    </source>
</evidence>
<proteinExistence type="predicted"/>
<accession>A0A8H4RWA2</accession>
<dbReference type="Gene3D" id="1.20.5.170">
    <property type="match status" value="1"/>
</dbReference>
<dbReference type="PROSITE" id="PS00036">
    <property type="entry name" value="BZIP_BASIC"/>
    <property type="match status" value="1"/>
</dbReference>
<reference evidence="3 4" key="1">
    <citation type="submission" date="2020-03" db="EMBL/GenBank/DDBJ databases">
        <title>Draft Genome Sequence of Cudoniella acicularis.</title>
        <authorList>
            <person name="Buettner E."/>
            <person name="Kellner H."/>
        </authorList>
    </citation>
    <scope>NUCLEOTIDE SEQUENCE [LARGE SCALE GENOMIC DNA]</scope>
    <source>
        <strain evidence="3 4">DSM 108380</strain>
    </source>
</reference>
<name>A0A8H4RWA2_9HELO</name>
<dbReference type="InterPro" id="IPR046347">
    <property type="entry name" value="bZIP_sf"/>
</dbReference>
<sequence>MSESTPSDIINPAGIQGPSPRAAKDRVENGNIDPAEASGVAERRRLQNRIAQRNHRRKVREHISALEAKLVDNMLMGYGLTNIQTPSSLASQDINFTIKSPSPQENTLYESPQSITSPLGDHLSQPTDHMLDFPIDLTEEINQVYAPSSAPQPWQPMSDSTTPDAYSLGPFSMTTNKSKCHCCSTYPKTQNWWTHDGMDESLNGFSLGTPSPLNNPAGLRQFSVH</sequence>
<feature type="domain" description="BZIP" evidence="2">
    <location>
        <begin position="43"/>
        <end position="58"/>
    </location>
</feature>
<dbReference type="EMBL" id="JAAMPI010000107">
    <property type="protein sequence ID" value="KAF4635647.1"/>
    <property type="molecule type" value="Genomic_DNA"/>
</dbReference>
<dbReference type="OrthoDB" id="4496773at2759"/>
<comment type="caution">
    <text evidence="3">The sequence shown here is derived from an EMBL/GenBank/DDBJ whole genome shotgun (WGS) entry which is preliminary data.</text>
</comment>
<protein>
    <recommendedName>
        <fullName evidence="2">BZIP domain-containing protein</fullName>
    </recommendedName>
</protein>
<dbReference type="GO" id="GO:0003700">
    <property type="term" value="F:DNA-binding transcription factor activity"/>
    <property type="evidence" value="ECO:0007669"/>
    <property type="project" value="InterPro"/>
</dbReference>
<keyword evidence="4" id="KW-1185">Reference proteome</keyword>